<proteinExistence type="predicted"/>
<dbReference type="Gene3D" id="3.40.50.150">
    <property type="entry name" value="Vaccinia Virus protein VP39"/>
    <property type="match status" value="1"/>
</dbReference>
<sequence length="255" mass="30019">MKNVMILNLKVKLGNIFYRILNKILSRFRYTLVSNKNIEIYRNLLKKYSWEITYNEQKPINMNGEELPWFTFPAIEYLSQIDMTQFKIYEWGSGNSSKYFARRCHSIVSIESDKEWYDYGIRELAKNQKIVLCSPREYAASIDADNQLYDLIIIDSLYRYECANYALKHLKSGGVIILDNSDWHPNTCKFLRESSRFIQVDFHGFGPINQYSWTTSLFFDKYAEIKPLNNVQPHYSQAAIIQVSDYDQAAPNSEV</sequence>
<evidence type="ECO:0008006" key="3">
    <source>
        <dbReference type="Google" id="ProtNLM"/>
    </source>
</evidence>
<gene>
    <name evidence="1" type="ORF">VB774_11975</name>
</gene>
<accession>A0ABU5TJ96</accession>
<name>A0ABU5TJ96_9CYAN</name>
<dbReference type="InterPro" id="IPR029063">
    <property type="entry name" value="SAM-dependent_MTases_sf"/>
</dbReference>
<dbReference type="SUPFAM" id="SSF53335">
    <property type="entry name" value="S-adenosyl-L-methionine-dependent methyltransferases"/>
    <property type="match status" value="1"/>
</dbReference>
<protein>
    <recommendedName>
        <fullName evidence="3">SAM-dependent methyltransferase</fullName>
    </recommendedName>
</protein>
<evidence type="ECO:0000313" key="2">
    <source>
        <dbReference type="Proteomes" id="UP001301388"/>
    </source>
</evidence>
<organism evidence="1 2">
    <name type="scientific">Pseudanabaena galeata UHCC 0370</name>
    <dbReference type="NCBI Taxonomy" id="3110310"/>
    <lineage>
        <taxon>Bacteria</taxon>
        <taxon>Bacillati</taxon>
        <taxon>Cyanobacteriota</taxon>
        <taxon>Cyanophyceae</taxon>
        <taxon>Pseudanabaenales</taxon>
        <taxon>Pseudanabaenaceae</taxon>
        <taxon>Pseudanabaena</taxon>
    </lineage>
</organism>
<dbReference type="RefSeq" id="WP_323261851.1">
    <property type="nucleotide sequence ID" value="NZ_JAYGIE010000073.1"/>
</dbReference>
<keyword evidence="2" id="KW-1185">Reference proteome</keyword>
<evidence type="ECO:0000313" key="1">
    <source>
        <dbReference type="EMBL" id="MEA5478336.1"/>
    </source>
</evidence>
<dbReference type="EMBL" id="JAYGIE010000073">
    <property type="protein sequence ID" value="MEA5478336.1"/>
    <property type="molecule type" value="Genomic_DNA"/>
</dbReference>
<dbReference type="Proteomes" id="UP001301388">
    <property type="component" value="Unassembled WGS sequence"/>
</dbReference>
<comment type="caution">
    <text evidence="1">The sequence shown here is derived from an EMBL/GenBank/DDBJ whole genome shotgun (WGS) entry which is preliminary data.</text>
</comment>
<reference evidence="1 2" key="1">
    <citation type="submission" date="2023-12" db="EMBL/GenBank/DDBJ databases">
        <title>Baltic Sea Cyanobacteria.</title>
        <authorList>
            <person name="Delbaje E."/>
            <person name="Fewer D.P."/>
            <person name="Shishido T.K."/>
        </authorList>
    </citation>
    <scope>NUCLEOTIDE SEQUENCE [LARGE SCALE GENOMIC DNA]</scope>
    <source>
        <strain evidence="1 2">UHCC 0370</strain>
    </source>
</reference>